<name>A0A016V961_9BILA</name>
<feature type="compositionally biased region" description="Basic and acidic residues" evidence="1">
    <location>
        <begin position="38"/>
        <end position="48"/>
    </location>
</feature>
<dbReference type="EMBL" id="JARK01001351">
    <property type="protein sequence ID" value="EYC23268.1"/>
    <property type="molecule type" value="Genomic_DNA"/>
</dbReference>
<protein>
    <submittedName>
        <fullName evidence="2">Uncharacterized protein</fullName>
    </submittedName>
</protein>
<feature type="region of interest" description="Disordered" evidence="1">
    <location>
        <begin position="33"/>
        <end position="52"/>
    </location>
</feature>
<evidence type="ECO:0000313" key="2">
    <source>
        <dbReference type="EMBL" id="EYC23268.1"/>
    </source>
</evidence>
<organism evidence="2 3">
    <name type="scientific">Ancylostoma ceylanicum</name>
    <dbReference type="NCBI Taxonomy" id="53326"/>
    <lineage>
        <taxon>Eukaryota</taxon>
        <taxon>Metazoa</taxon>
        <taxon>Ecdysozoa</taxon>
        <taxon>Nematoda</taxon>
        <taxon>Chromadorea</taxon>
        <taxon>Rhabditida</taxon>
        <taxon>Rhabditina</taxon>
        <taxon>Rhabditomorpha</taxon>
        <taxon>Strongyloidea</taxon>
        <taxon>Ancylostomatidae</taxon>
        <taxon>Ancylostomatinae</taxon>
        <taxon>Ancylostoma</taxon>
    </lineage>
</organism>
<dbReference type="Proteomes" id="UP000024635">
    <property type="component" value="Unassembled WGS sequence"/>
</dbReference>
<accession>A0A016V961</accession>
<reference evidence="3" key="1">
    <citation type="journal article" date="2015" name="Nat. Genet.">
        <title>The genome and transcriptome of the zoonotic hookworm Ancylostoma ceylanicum identify infection-specific gene families.</title>
        <authorList>
            <person name="Schwarz E.M."/>
            <person name="Hu Y."/>
            <person name="Antoshechkin I."/>
            <person name="Miller M.M."/>
            <person name="Sternberg P.W."/>
            <person name="Aroian R.V."/>
        </authorList>
    </citation>
    <scope>NUCLEOTIDE SEQUENCE</scope>
    <source>
        <strain evidence="3">HY135</strain>
    </source>
</reference>
<keyword evidence="3" id="KW-1185">Reference proteome</keyword>
<comment type="caution">
    <text evidence="2">The sequence shown here is derived from an EMBL/GenBank/DDBJ whole genome shotgun (WGS) entry which is preliminary data.</text>
</comment>
<evidence type="ECO:0000256" key="1">
    <source>
        <dbReference type="SAM" id="MobiDB-lite"/>
    </source>
</evidence>
<proteinExistence type="predicted"/>
<gene>
    <name evidence="2" type="primary">Acey_s0015.g2563</name>
    <name evidence="2" type="ORF">Y032_0015g2563</name>
</gene>
<sequence>MSNYSKSLWNQKISKLVWRVRNLAALQSDQQISPNGCETHRKNRDETWRRRRSGCHETSQLLGNQIHKHNNNAKAWKLIPPAAREQNTAYLNS</sequence>
<dbReference type="AlphaFoldDB" id="A0A016V961"/>
<evidence type="ECO:0000313" key="3">
    <source>
        <dbReference type="Proteomes" id="UP000024635"/>
    </source>
</evidence>